<comment type="catalytic activity">
    <reaction evidence="3">
        <text>RX + glutathione = an S-substituted glutathione + a halide anion + H(+)</text>
        <dbReference type="Rhea" id="RHEA:16437"/>
        <dbReference type="ChEBI" id="CHEBI:15378"/>
        <dbReference type="ChEBI" id="CHEBI:16042"/>
        <dbReference type="ChEBI" id="CHEBI:17792"/>
        <dbReference type="ChEBI" id="CHEBI:57925"/>
        <dbReference type="ChEBI" id="CHEBI:90779"/>
        <dbReference type="EC" id="2.5.1.18"/>
    </reaction>
</comment>
<dbReference type="InterPro" id="IPR036249">
    <property type="entry name" value="Thioredoxin-like_sf"/>
</dbReference>
<dbReference type="InterPro" id="IPR010987">
    <property type="entry name" value="Glutathione-S-Trfase_C-like"/>
</dbReference>
<evidence type="ECO:0000259" key="4">
    <source>
        <dbReference type="PROSITE" id="PS50404"/>
    </source>
</evidence>
<dbReference type="Pfam" id="PF13417">
    <property type="entry name" value="GST_N_3"/>
    <property type="match status" value="1"/>
</dbReference>
<dbReference type="SFLD" id="SFLDG00358">
    <property type="entry name" value="Main_(cytGST)"/>
    <property type="match status" value="1"/>
</dbReference>
<dbReference type="PROSITE" id="PS50404">
    <property type="entry name" value="GST_NTER"/>
    <property type="match status" value="1"/>
</dbReference>
<dbReference type="Proteomes" id="UP001519460">
    <property type="component" value="Unassembled WGS sequence"/>
</dbReference>
<dbReference type="GO" id="GO:0004364">
    <property type="term" value="F:glutathione transferase activity"/>
    <property type="evidence" value="ECO:0007669"/>
    <property type="project" value="UniProtKB-UniRule"/>
</dbReference>
<dbReference type="FunFam" id="3.40.30.10:FF:000123">
    <property type="entry name" value="Glutathione transferase o1"/>
    <property type="match status" value="1"/>
</dbReference>
<accession>A0ABD0LH08</accession>
<evidence type="ECO:0000256" key="3">
    <source>
        <dbReference type="RuleBase" id="RU368071"/>
    </source>
</evidence>
<dbReference type="EMBL" id="JACVVK020000048">
    <property type="protein sequence ID" value="KAK7498812.1"/>
    <property type="molecule type" value="Genomic_DNA"/>
</dbReference>
<name>A0ABD0LH08_9CAEN</name>
<comment type="function">
    <text evidence="3">Exhibits glutathione-dependent thiol transferase activity. Has high dehydroascorbate reductase activity and may contribute to the recycling of ascorbic acid. Participates in the biotransformation of inorganic arsenic and reduces monomethylarsonic acid (MMA).</text>
</comment>
<dbReference type="InterPro" id="IPR005442">
    <property type="entry name" value="GST_omega"/>
</dbReference>
<dbReference type="FunFam" id="1.20.1050.10:FF:000009">
    <property type="entry name" value="Glutathione S-transferase omega-1"/>
    <property type="match status" value="1"/>
</dbReference>
<keyword evidence="7" id="KW-1185">Reference proteome</keyword>
<dbReference type="EC" id="1.8.5.1" evidence="3"/>
<dbReference type="PROSITE" id="PS50405">
    <property type="entry name" value="GST_CTER"/>
    <property type="match status" value="1"/>
</dbReference>
<evidence type="ECO:0000256" key="1">
    <source>
        <dbReference type="ARBA" id="ARBA00011067"/>
    </source>
</evidence>
<dbReference type="SUPFAM" id="SSF47616">
    <property type="entry name" value="GST C-terminal domain-like"/>
    <property type="match status" value="1"/>
</dbReference>
<dbReference type="Gene3D" id="1.20.1050.10">
    <property type="match status" value="1"/>
</dbReference>
<comment type="caution">
    <text evidence="6">The sequence shown here is derived from an EMBL/GenBank/DDBJ whole genome shotgun (WGS) entry which is preliminary data.</text>
</comment>
<dbReference type="Gene3D" id="3.40.30.10">
    <property type="entry name" value="Glutaredoxin"/>
    <property type="match status" value="1"/>
</dbReference>
<protein>
    <recommendedName>
        <fullName evidence="3">Glutathione S-transferase omega</fullName>
        <shortName evidence="3">GSTO</shortName>
        <ecNumber evidence="3">1.20.4.2</ecNumber>
        <ecNumber evidence="3">1.8.5.1</ecNumber>
        <ecNumber evidence="3">2.5.1.18</ecNumber>
    </recommendedName>
    <alternativeName>
        <fullName evidence="3">Glutathione-dependent dehydroascorbate reductase</fullName>
    </alternativeName>
    <alternativeName>
        <fullName evidence="3">Monomethylarsonic acid reductase</fullName>
    </alternativeName>
</protein>
<keyword evidence="2 3" id="KW-0560">Oxidoreductase</keyword>
<evidence type="ECO:0000313" key="7">
    <source>
        <dbReference type="Proteomes" id="UP001519460"/>
    </source>
</evidence>
<dbReference type="InterPro" id="IPR040079">
    <property type="entry name" value="Glutathione_S-Trfase"/>
</dbReference>
<dbReference type="PRINTS" id="PR01625">
    <property type="entry name" value="GSTRNSFRASEO"/>
</dbReference>
<feature type="domain" description="GST C-terminal" evidence="5">
    <location>
        <begin position="109"/>
        <end position="256"/>
    </location>
</feature>
<comment type="catalytic activity">
    <reaction evidence="3">
        <text>L-dehydroascorbate + 2 glutathione = glutathione disulfide + L-ascorbate</text>
        <dbReference type="Rhea" id="RHEA:24424"/>
        <dbReference type="ChEBI" id="CHEBI:38290"/>
        <dbReference type="ChEBI" id="CHEBI:57925"/>
        <dbReference type="ChEBI" id="CHEBI:58297"/>
        <dbReference type="ChEBI" id="CHEBI:58539"/>
        <dbReference type="EC" id="1.8.5.1"/>
    </reaction>
</comment>
<evidence type="ECO:0000313" key="6">
    <source>
        <dbReference type="EMBL" id="KAK7498812.1"/>
    </source>
</evidence>
<dbReference type="InterPro" id="IPR036282">
    <property type="entry name" value="Glutathione-S-Trfase_C_sf"/>
</dbReference>
<dbReference type="EC" id="1.20.4.2" evidence="3"/>
<dbReference type="GO" id="GO:0050610">
    <property type="term" value="F:methylarsonate reductase activity"/>
    <property type="evidence" value="ECO:0007669"/>
    <property type="project" value="UniProtKB-UniRule"/>
</dbReference>
<dbReference type="InterPro" id="IPR050983">
    <property type="entry name" value="GST_Omega/HSP26"/>
</dbReference>
<dbReference type="PANTHER" id="PTHR43968:SF6">
    <property type="entry name" value="GLUTATHIONE S-TRANSFERASE OMEGA"/>
    <property type="match status" value="1"/>
</dbReference>
<comment type="catalytic activity">
    <reaction evidence="3">
        <text>methylarsonate + 2 glutathione + H(+) = methylarsonous acid + glutathione disulfide + H2O</text>
        <dbReference type="Rhea" id="RHEA:15969"/>
        <dbReference type="ChEBI" id="CHEBI:15377"/>
        <dbReference type="ChEBI" id="CHEBI:15378"/>
        <dbReference type="ChEBI" id="CHEBI:17826"/>
        <dbReference type="ChEBI" id="CHEBI:33409"/>
        <dbReference type="ChEBI" id="CHEBI:57925"/>
        <dbReference type="ChEBI" id="CHEBI:58297"/>
        <dbReference type="EC" id="1.20.4.2"/>
    </reaction>
</comment>
<gene>
    <name evidence="6" type="ORF">BaRGS_00009904</name>
</gene>
<reference evidence="6 7" key="1">
    <citation type="journal article" date="2023" name="Sci. Data">
        <title>Genome assembly of the Korean intertidal mud-creeper Batillaria attramentaria.</title>
        <authorList>
            <person name="Patra A.K."/>
            <person name="Ho P.T."/>
            <person name="Jun S."/>
            <person name="Lee S.J."/>
            <person name="Kim Y."/>
            <person name="Won Y.J."/>
        </authorList>
    </citation>
    <scope>NUCLEOTIDE SEQUENCE [LARGE SCALE GENOMIC DNA]</scope>
    <source>
        <strain evidence="6">Wonlab-2016</strain>
    </source>
</reference>
<evidence type="ECO:0000256" key="2">
    <source>
        <dbReference type="ARBA" id="ARBA00023002"/>
    </source>
</evidence>
<dbReference type="AlphaFoldDB" id="A0ABD0LH08"/>
<dbReference type="SFLD" id="SFLDS00019">
    <property type="entry name" value="Glutathione_Transferase_(cytos"/>
    <property type="match status" value="1"/>
</dbReference>
<organism evidence="6 7">
    <name type="scientific">Batillaria attramentaria</name>
    <dbReference type="NCBI Taxonomy" id="370345"/>
    <lineage>
        <taxon>Eukaryota</taxon>
        <taxon>Metazoa</taxon>
        <taxon>Spiralia</taxon>
        <taxon>Lophotrochozoa</taxon>
        <taxon>Mollusca</taxon>
        <taxon>Gastropoda</taxon>
        <taxon>Caenogastropoda</taxon>
        <taxon>Sorbeoconcha</taxon>
        <taxon>Cerithioidea</taxon>
        <taxon>Batillariidae</taxon>
        <taxon>Batillaria</taxon>
    </lineage>
</organism>
<dbReference type="PANTHER" id="PTHR43968">
    <property type="match status" value="1"/>
</dbReference>
<dbReference type="SUPFAM" id="SSF52833">
    <property type="entry name" value="Thioredoxin-like"/>
    <property type="match status" value="1"/>
</dbReference>
<dbReference type="InterPro" id="IPR004045">
    <property type="entry name" value="Glutathione_S-Trfase_N"/>
</dbReference>
<proteinExistence type="inferred from homology"/>
<evidence type="ECO:0000259" key="5">
    <source>
        <dbReference type="PROSITE" id="PS50405"/>
    </source>
</evidence>
<dbReference type="GO" id="GO:0045174">
    <property type="term" value="F:glutathione dehydrogenase (ascorbate) activity"/>
    <property type="evidence" value="ECO:0007669"/>
    <property type="project" value="UniProtKB-UniRule"/>
</dbReference>
<comment type="similarity">
    <text evidence="1 3">Belongs to the GST superfamily. Omega family.</text>
</comment>
<feature type="domain" description="GST N-terminal" evidence="4">
    <location>
        <begin position="25"/>
        <end position="104"/>
    </location>
</feature>
<dbReference type="EC" id="2.5.1.18" evidence="3"/>
<dbReference type="GO" id="GO:0006749">
    <property type="term" value="P:glutathione metabolic process"/>
    <property type="evidence" value="ECO:0007669"/>
    <property type="project" value="UniProtKB-UniRule"/>
</dbReference>
<keyword evidence="3" id="KW-0808">Transferase</keyword>
<sequence length="278" mass="32485">MAGKGQRMTLRTFEEGMPFPPMKPDTLRLYSMRFCPYAQRARLVLAHKNIPYETVNVHLKRKPSWLLERNPKGRVPVLEHPDGRIVFESIIVCQYLDEIFPEDCLTPQDPYQKACDRVLVDYCDKFMMAWYQLLFTDGESEEGKATIEAGLHMYDQELEKRQKGPFFGGSKPVMLDYLIWPWFERLTMFDDYTSLSSHPDERITSTVPEDISGRPVVVATKYPRVFRWMASMFELPAVRDTMFDLMSHRRFGRSQLTADPEYDMGLDDEPPLPHLAKL</sequence>